<keyword evidence="4" id="KW-1185">Reference proteome</keyword>
<gene>
    <name evidence="3" type="ORF">Cgig2_028066</name>
</gene>
<dbReference type="Gene3D" id="3.40.50.1820">
    <property type="entry name" value="alpha/beta hydrolase"/>
    <property type="match status" value="1"/>
</dbReference>
<dbReference type="FunFam" id="3.40.50.1820:FF:000270">
    <property type="entry name" value="Alpha/beta-Hydrolases superfamily protein"/>
    <property type="match status" value="1"/>
</dbReference>
<accession>A0A9Q1JJE1</accession>
<evidence type="ECO:0000313" key="4">
    <source>
        <dbReference type="Proteomes" id="UP001153076"/>
    </source>
</evidence>
<feature type="region of interest" description="Disordered" evidence="1">
    <location>
        <begin position="1"/>
        <end position="24"/>
    </location>
</feature>
<dbReference type="OrthoDB" id="294702at2759"/>
<dbReference type="PANTHER" id="PTHR45763">
    <property type="entry name" value="HYDROLASE, ALPHA/BETA FOLD FAMILY PROTEIN, EXPRESSED-RELATED"/>
    <property type="match status" value="1"/>
</dbReference>
<sequence>MGNISGGGHERLTSKSVDDPEITSPRIRLSDGRYLAYRETGVPKEEANFKIIIVHGFGSSKEMSFMAPQALIDELKIYMLLYDRAGYVESDPNPKRSPKSEAMDIEQLADQLQLGPKFYVIGVSMGSYCVWSCLQYIPHRLQAVSLVAAVVNYRWPSLPDSLTKDDFRKGLVKFGLWLLKHVPSLLYWWMTQKLFSSANVMEKNPVFFNDRDMEVLKRTPGFELLSENKLEQKSVFDNLRQDFMVGLGNWEFDPLKLNNPLPEDEGSVHLWAGFEDRVVPVELQRFVMEKLPWIKYHEIPHGGHLIVYDSEVCESILRALLLNEEPEAYIPATTELIVS</sequence>
<dbReference type="InterPro" id="IPR000073">
    <property type="entry name" value="AB_hydrolase_1"/>
</dbReference>
<dbReference type="EMBL" id="JAKOGI010002913">
    <property type="protein sequence ID" value="KAJ8421113.1"/>
    <property type="molecule type" value="Genomic_DNA"/>
</dbReference>
<proteinExistence type="predicted"/>
<comment type="caution">
    <text evidence="3">The sequence shown here is derived from an EMBL/GenBank/DDBJ whole genome shotgun (WGS) entry which is preliminary data.</text>
</comment>
<feature type="compositionally biased region" description="Basic and acidic residues" evidence="1">
    <location>
        <begin position="8"/>
        <end position="18"/>
    </location>
</feature>
<dbReference type="InterPro" id="IPR029058">
    <property type="entry name" value="AB_hydrolase_fold"/>
</dbReference>
<feature type="domain" description="AB hydrolase-1" evidence="2">
    <location>
        <begin position="51"/>
        <end position="309"/>
    </location>
</feature>
<dbReference type="AlphaFoldDB" id="A0A9Q1JJE1"/>
<name>A0A9Q1JJE1_9CARY</name>
<dbReference type="PANTHER" id="PTHR45763:SF28">
    <property type="entry name" value="ALPHA_BETA-HYDROLASES SUPERFAMILY PROTEIN"/>
    <property type="match status" value="1"/>
</dbReference>
<organism evidence="3 4">
    <name type="scientific">Carnegiea gigantea</name>
    <dbReference type="NCBI Taxonomy" id="171969"/>
    <lineage>
        <taxon>Eukaryota</taxon>
        <taxon>Viridiplantae</taxon>
        <taxon>Streptophyta</taxon>
        <taxon>Embryophyta</taxon>
        <taxon>Tracheophyta</taxon>
        <taxon>Spermatophyta</taxon>
        <taxon>Magnoliopsida</taxon>
        <taxon>eudicotyledons</taxon>
        <taxon>Gunneridae</taxon>
        <taxon>Pentapetalae</taxon>
        <taxon>Caryophyllales</taxon>
        <taxon>Cactineae</taxon>
        <taxon>Cactaceae</taxon>
        <taxon>Cactoideae</taxon>
        <taxon>Echinocereeae</taxon>
        <taxon>Carnegiea</taxon>
    </lineage>
</organism>
<dbReference type="Pfam" id="PF00561">
    <property type="entry name" value="Abhydrolase_1"/>
    <property type="match status" value="1"/>
</dbReference>
<evidence type="ECO:0000313" key="3">
    <source>
        <dbReference type="EMBL" id="KAJ8421113.1"/>
    </source>
</evidence>
<reference evidence="3" key="1">
    <citation type="submission" date="2022-04" db="EMBL/GenBank/DDBJ databases">
        <title>Carnegiea gigantea Genome sequencing and assembly v2.</title>
        <authorList>
            <person name="Copetti D."/>
            <person name="Sanderson M.J."/>
            <person name="Burquez A."/>
            <person name="Wojciechowski M.F."/>
        </authorList>
    </citation>
    <scope>NUCLEOTIDE SEQUENCE</scope>
    <source>
        <strain evidence="3">SGP5-SGP5p</strain>
        <tissue evidence="3">Aerial part</tissue>
    </source>
</reference>
<protein>
    <recommendedName>
        <fullName evidence="2">AB hydrolase-1 domain-containing protein</fullName>
    </recommendedName>
</protein>
<dbReference type="Proteomes" id="UP001153076">
    <property type="component" value="Unassembled WGS sequence"/>
</dbReference>
<evidence type="ECO:0000256" key="1">
    <source>
        <dbReference type="SAM" id="MobiDB-lite"/>
    </source>
</evidence>
<dbReference type="SUPFAM" id="SSF53474">
    <property type="entry name" value="alpha/beta-Hydrolases"/>
    <property type="match status" value="1"/>
</dbReference>
<evidence type="ECO:0000259" key="2">
    <source>
        <dbReference type="Pfam" id="PF00561"/>
    </source>
</evidence>